<dbReference type="Proteomes" id="UP001652662">
    <property type="component" value="Chromosome 25"/>
</dbReference>
<feature type="domain" description="CATSPERB Ig-like" evidence="7">
    <location>
        <begin position="641"/>
        <end position="747"/>
    </location>
</feature>
<proteinExistence type="predicted"/>
<evidence type="ECO:0000256" key="1">
    <source>
        <dbReference type="SAM" id="Phobius"/>
    </source>
</evidence>
<dbReference type="Pfam" id="PF21541">
    <property type="entry name" value="CATSPERB_1st"/>
    <property type="match status" value="1"/>
</dbReference>
<protein>
    <submittedName>
        <fullName evidence="9 10">Cation channel sperm-associated auxiliary subunit beta isoform X5</fullName>
    </submittedName>
</protein>
<feature type="chain" id="PRO_5045026815" evidence="2">
    <location>
        <begin position="22"/>
        <end position="1030"/>
    </location>
</feature>
<feature type="domain" description="CATSPERB head" evidence="6">
    <location>
        <begin position="455"/>
        <end position="635"/>
    </location>
</feature>
<keyword evidence="1" id="KW-1133">Transmembrane helix</keyword>
<dbReference type="InterPro" id="IPR053903">
    <property type="entry name" value="CATSPERB_head"/>
</dbReference>
<feature type="domain" description="Cation channel sperm-associated protein subunit beta C-terminal" evidence="3">
    <location>
        <begin position="749"/>
        <end position="1006"/>
    </location>
</feature>
<evidence type="ECO:0000313" key="9">
    <source>
        <dbReference type="RefSeq" id="XP_070450546.1"/>
    </source>
</evidence>
<dbReference type="Pfam" id="PF15149">
    <property type="entry name" value="CATSPERB_C"/>
    <property type="match status" value="1"/>
</dbReference>
<dbReference type="InterPro" id="IPR048789">
    <property type="entry name" value="CATSPERB_C"/>
</dbReference>
<dbReference type="InterPro" id="IPR053904">
    <property type="entry name" value="CATSPERB_Ig-like"/>
</dbReference>
<feature type="domain" description="Cation channel sperm-associated auxiliary subunit beta 2nd" evidence="5">
    <location>
        <begin position="134"/>
        <end position="345"/>
    </location>
</feature>
<evidence type="ECO:0000313" key="8">
    <source>
        <dbReference type="Proteomes" id="UP001652662"/>
    </source>
</evidence>
<organism evidence="8 10">
    <name type="scientific">Equus przewalskii</name>
    <name type="common">Przewalski's horse</name>
    <name type="synonym">Equus caballus przewalskii</name>
    <dbReference type="NCBI Taxonomy" id="9798"/>
    <lineage>
        <taxon>Eukaryota</taxon>
        <taxon>Metazoa</taxon>
        <taxon>Chordata</taxon>
        <taxon>Craniata</taxon>
        <taxon>Vertebrata</taxon>
        <taxon>Euteleostomi</taxon>
        <taxon>Mammalia</taxon>
        <taxon>Eutheria</taxon>
        <taxon>Laurasiatheria</taxon>
        <taxon>Perissodactyla</taxon>
        <taxon>Equidae</taxon>
        <taxon>Equus</taxon>
    </lineage>
</organism>
<sequence>MELLLLCVIIFLLNVSDFSSAITYNKGDMEQSFACASQGFPQKNEIIKLYLSSDDLKIQCFFQSESVFTAKEFLSIFTSGGLAPSLGIINSTYSGIFHFNLTLFSDRVYWLINIPREHITKNTEPILQWHLGSVMTKNDVRKLYPHVVDLTVTKCPCANDVALLGFILNATLDGVYIGLSFSGFWNYDNTTWYNLTDMIYSQVGEEHTELSVVDMVLTNHFLVILTSLGLFISGDLRYPSSSVLTFSRADFCGFERVDYVKGKLWYNERCFANREHFEVDYVTITFERNRTLSEASSCFYSKEPFLEWLPCLPHISKGAKTIPSTVITFLVDQEHSSGIYLFQNQVWLSIDGGNTFDFLADFHDDIIKNTYHSFYTSDIAFVSQSGNVYLTKAGLEQYSKIGSISDKIFTLYYDHMGFIHKLTPDRFEAGGSLAAFGNFRGIFGQAPDMGFETALAPQHITLNEMIFYAYVPANEPKDSIHTKQFNNIHFGKEIHSRKTGTAYIREILQHNRPEGFLSSVIAEVIDPFGIEEASESSCLSSSLSINQTGHFSYKLTLQLQTPGIISSFQDSDIEKTVVIPGYSSFLITSILDDKNALAIATMPERVPTNRIFPKDSWFLYNFGQKNGRTWKIHSKPCNYWFQQHDDSLSLNVLKYIDLGKSHTFKVKLIPHTKGIQILEAPLLTVIVGSPTLLEVKAEGAFDDTDSYTLEISAASKGLRQGSTSLALIARGASTECFVTTMVPILKSSCSYLKSMHHVPSTSITLEHWISGIHKDKQGFNQIKTLPVNYRPPSNMGIAIPLTDNFYHADPSKPIPRNLFPKSKKSGKFKQCANVSTREECNCTQDQKLSHAVAFSDCREKVPRFKFPVTQYPISLEIHSEDGRIPLESPYLVTVTEVNERRNWKLKHTVPETVSKLKFYLEPILHAQVYNPSGLNLSIKGSELFHFRVSVVPGVTFCNLVEEFQIYVDEAPLPFPGHTLIAVAAAVMLGGLIFITFMFQLRNIHPWNVFRRLFRRNKVNFSNFNANQPTH</sequence>
<evidence type="ECO:0000313" key="10">
    <source>
        <dbReference type="RefSeq" id="XP_070450547.1"/>
    </source>
</evidence>
<dbReference type="Pfam" id="PF22830">
    <property type="entry name" value="CATSPERB_head"/>
    <property type="match status" value="1"/>
</dbReference>
<keyword evidence="1" id="KW-0812">Transmembrane</keyword>
<dbReference type="InterPro" id="IPR048786">
    <property type="entry name" value="CATSPERB_N"/>
</dbReference>
<name>A0ABM4MCX2_EQUPR</name>
<dbReference type="RefSeq" id="XP_070450546.1">
    <property type="nucleotide sequence ID" value="XM_070594445.1"/>
</dbReference>
<dbReference type="GeneID" id="103557585"/>
<dbReference type="PANTHER" id="PTHR14705:SF0">
    <property type="entry name" value="CATION CHANNEL SPERM-ASSOCIATED AUXILIARY SUBUNIT BETA"/>
    <property type="match status" value="1"/>
</dbReference>
<evidence type="ECO:0000259" key="3">
    <source>
        <dbReference type="Pfam" id="PF15149"/>
    </source>
</evidence>
<dbReference type="InterPro" id="IPR028748">
    <property type="entry name" value="CATSPERB"/>
</dbReference>
<feature type="signal peptide" evidence="2">
    <location>
        <begin position="1"/>
        <end position="21"/>
    </location>
</feature>
<gene>
    <name evidence="9 10" type="primary">CATSPERB</name>
</gene>
<accession>A0ABM4MCX2</accession>
<dbReference type="Pfam" id="PF21548">
    <property type="entry name" value="CATSPERB_2nd"/>
    <property type="match status" value="1"/>
</dbReference>
<evidence type="ECO:0000259" key="7">
    <source>
        <dbReference type="Pfam" id="PF22831"/>
    </source>
</evidence>
<dbReference type="InterPro" id="IPR048788">
    <property type="entry name" value="CATSPERB_2nd"/>
</dbReference>
<dbReference type="PANTHER" id="PTHR14705">
    <property type="entry name" value="CATION CHANNEL SPERM-ASSOCIATED PROTEIN SUBUNIT BETA"/>
    <property type="match status" value="1"/>
</dbReference>
<feature type="domain" description="Cation channel sperm-associated auxiliary subunit beta N-terminal" evidence="4">
    <location>
        <begin position="33"/>
        <end position="129"/>
    </location>
</feature>
<feature type="transmembrane region" description="Helical" evidence="1">
    <location>
        <begin position="979"/>
        <end position="1000"/>
    </location>
</feature>
<keyword evidence="2" id="KW-0732">Signal</keyword>
<dbReference type="RefSeq" id="XP_070450547.1">
    <property type="nucleotide sequence ID" value="XM_070594446.1"/>
</dbReference>
<evidence type="ECO:0000259" key="5">
    <source>
        <dbReference type="Pfam" id="PF21548"/>
    </source>
</evidence>
<keyword evidence="1" id="KW-0472">Membrane</keyword>
<reference evidence="9 10" key="1">
    <citation type="submission" date="2025-05" db="UniProtKB">
        <authorList>
            <consortium name="RefSeq"/>
        </authorList>
    </citation>
    <scope>IDENTIFICATION</scope>
    <source>
        <tissue evidence="9 10">Blood</tissue>
    </source>
</reference>
<evidence type="ECO:0000259" key="4">
    <source>
        <dbReference type="Pfam" id="PF21541"/>
    </source>
</evidence>
<evidence type="ECO:0000259" key="6">
    <source>
        <dbReference type="Pfam" id="PF22830"/>
    </source>
</evidence>
<keyword evidence="8" id="KW-1185">Reference proteome</keyword>
<dbReference type="Pfam" id="PF22831">
    <property type="entry name" value="CATSPERB_Ig-like"/>
    <property type="match status" value="1"/>
</dbReference>
<evidence type="ECO:0000256" key="2">
    <source>
        <dbReference type="SAM" id="SignalP"/>
    </source>
</evidence>